<dbReference type="PROSITE" id="PS00171">
    <property type="entry name" value="TIM_1"/>
    <property type="match status" value="1"/>
</dbReference>
<dbReference type="GO" id="GO:0006096">
    <property type="term" value="P:glycolytic process"/>
    <property type="evidence" value="ECO:0007669"/>
    <property type="project" value="UniProtKB-UniRule"/>
</dbReference>
<dbReference type="Proteomes" id="UP000468668">
    <property type="component" value="Unassembled WGS sequence"/>
</dbReference>
<dbReference type="Gene3D" id="3.20.20.70">
    <property type="entry name" value="Aldolase class I"/>
    <property type="match status" value="1"/>
</dbReference>
<dbReference type="InterPro" id="IPR022896">
    <property type="entry name" value="TrioseP_Isoase_bac/euk"/>
</dbReference>
<dbReference type="OrthoDB" id="9809429at2"/>
<dbReference type="PROSITE" id="PS51440">
    <property type="entry name" value="TIM_2"/>
    <property type="match status" value="1"/>
</dbReference>
<dbReference type="RefSeq" id="WP_158049277.1">
    <property type="nucleotide sequence ID" value="NZ_WAJR01000007.1"/>
</dbReference>
<dbReference type="Pfam" id="PF00121">
    <property type="entry name" value="TIM"/>
    <property type="match status" value="1"/>
</dbReference>
<organism evidence="11 12">
    <name type="scientific">Ellagibacter isourolithinifaciens</name>
    <dbReference type="NCBI Taxonomy" id="2137581"/>
    <lineage>
        <taxon>Bacteria</taxon>
        <taxon>Bacillati</taxon>
        <taxon>Actinomycetota</taxon>
        <taxon>Coriobacteriia</taxon>
        <taxon>Eggerthellales</taxon>
        <taxon>Eggerthellaceae</taxon>
        <taxon>Ellagibacter</taxon>
    </lineage>
</organism>
<dbReference type="GO" id="GO:0005829">
    <property type="term" value="C:cytosol"/>
    <property type="evidence" value="ECO:0007669"/>
    <property type="project" value="TreeGrafter"/>
</dbReference>
<comment type="catalytic activity">
    <reaction evidence="9 10">
        <text>D-glyceraldehyde 3-phosphate = dihydroxyacetone phosphate</text>
        <dbReference type="Rhea" id="RHEA:18585"/>
        <dbReference type="ChEBI" id="CHEBI:57642"/>
        <dbReference type="ChEBI" id="CHEBI:59776"/>
        <dbReference type="EC" id="5.3.1.1"/>
    </reaction>
</comment>
<dbReference type="UniPathway" id="UPA00109">
    <property type="reaction ID" value="UER00189"/>
</dbReference>
<dbReference type="PANTHER" id="PTHR21139:SF42">
    <property type="entry name" value="TRIOSEPHOSPHATE ISOMERASE"/>
    <property type="match status" value="1"/>
</dbReference>
<evidence type="ECO:0000256" key="3">
    <source>
        <dbReference type="ARBA" id="ARBA00011940"/>
    </source>
</evidence>
<dbReference type="UniPathway" id="UPA00138"/>
<keyword evidence="8 9" id="KW-0413">Isomerase</keyword>
<dbReference type="GO" id="GO:0046166">
    <property type="term" value="P:glyceraldehyde-3-phosphate biosynthetic process"/>
    <property type="evidence" value="ECO:0007669"/>
    <property type="project" value="TreeGrafter"/>
</dbReference>
<name>A0A6N6NSQ8_9ACTN</name>
<dbReference type="CDD" id="cd00311">
    <property type="entry name" value="TIM"/>
    <property type="match status" value="1"/>
</dbReference>
<evidence type="ECO:0000256" key="9">
    <source>
        <dbReference type="HAMAP-Rule" id="MF_00147"/>
    </source>
</evidence>
<feature type="binding site" evidence="9">
    <location>
        <position position="178"/>
    </location>
    <ligand>
        <name>substrate</name>
    </ligand>
</feature>
<comment type="caution">
    <text evidence="11">The sequence shown here is derived from an EMBL/GenBank/DDBJ whole genome shotgun (WGS) entry which is preliminary data.</text>
</comment>
<dbReference type="FunFam" id="3.20.20.70:FF:000016">
    <property type="entry name" value="Triosephosphate isomerase"/>
    <property type="match status" value="1"/>
</dbReference>
<accession>A0A6N6NSQ8</accession>
<keyword evidence="6 9" id="KW-0963">Cytoplasm</keyword>
<comment type="similarity">
    <text evidence="2 9 10">Belongs to the triosephosphate isomerase family.</text>
</comment>
<dbReference type="AlphaFoldDB" id="A0A6N6NSQ8"/>
<protein>
    <recommendedName>
        <fullName evidence="4 9">Triosephosphate isomerase</fullName>
        <shortName evidence="9">TIM</shortName>
        <shortName evidence="9">TPI</shortName>
        <ecNumber evidence="3 9">5.3.1.1</ecNumber>
    </recommendedName>
    <alternativeName>
        <fullName evidence="9">Triose-phosphate isomerase</fullName>
    </alternativeName>
</protein>
<comment type="subcellular location">
    <subcellularLocation>
        <location evidence="9 10">Cytoplasm</location>
    </subcellularLocation>
</comment>
<evidence type="ECO:0000256" key="4">
    <source>
        <dbReference type="ARBA" id="ARBA00019397"/>
    </source>
</evidence>
<comment type="pathway">
    <text evidence="9 10">Carbohydrate biosynthesis; gluconeogenesis.</text>
</comment>
<sequence>MARKPMMAGNWKMNNAIGEAVVLTQEISNNWWKDWEDKVDVVICPPFVDLKPVKTVLEFDKTKIFVGAQNVYWEEAGAFTGEVSVPMIRECGCDYCIVGHSERRGLFGETNEDVNKKVRALLGGRLKPIVCVGESLAVRDEGTTNEYVCAQVKAAFAGVDADDAAKCVVAYEPIWAIGTGRTATPEQAEEVCAAVRAQLAVLFGEETAQAMRILYGGSMNPGNVDALVAEPDIDGGLIGGASLKCDSFIQLVKAVMR</sequence>
<dbReference type="EC" id="5.3.1.1" evidence="3 9"/>
<dbReference type="PANTHER" id="PTHR21139">
    <property type="entry name" value="TRIOSEPHOSPHATE ISOMERASE"/>
    <property type="match status" value="1"/>
</dbReference>
<feature type="active site" description="Electrophile" evidence="9">
    <location>
        <position position="100"/>
    </location>
</feature>
<evidence type="ECO:0000256" key="10">
    <source>
        <dbReference type="RuleBase" id="RU363013"/>
    </source>
</evidence>
<dbReference type="GeneID" id="98657682"/>
<comment type="function">
    <text evidence="9">Involved in the gluconeogenesis. Catalyzes stereospecifically the conversion of dihydroxyacetone phosphate (DHAP) to D-glyceraldehyde-3-phosphate (G3P).</text>
</comment>
<dbReference type="EMBL" id="WAJR01000007">
    <property type="protein sequence ID" value="KAB1641115.1"/>
    <property type="molecule type" value="Genomic_DNA"/>
</dbReference>
<dbReference type="GO" id="GO:0004807">
    <property type="term" value="F:triose-phosphate isomerase activity"/>
    <property type="evidence" value="ECO:0007669"/>
    <property type="project" value="UniProtKB-UniRule"/>
</dbReference>
<evidence type="ECO:0000313" key="11">
    <source>
        <dbReference type="EMBL" id="KAB1641115.1"/>
    </source>
</evidence>
<dbReference type="InterPro" id="IPR013785">
    <property type="entry name" value="Aldolase_TIM"/>
</dbReference>
<dbReference type="InterPro" id="IPR000652">
    <property type="entry name" value="Triosephosphate_isomerase"/>
</dbReference>
<evidence type="ECO:0000256" key="1">
    <source>
        <dbReference type="ARBA" id="ARBA00004680"/>
    </source>
</evidence>
<feature type="binding site" evidence="9">
    <location>
        <begin position="10"/>
        <end position="12"/>
    </location>
    <ligand>
        <name>substrate</name>
    </ligand>
</feature>
<keyword evidence="7 9" id="KW-0324">Glycolysis</keyword>
<comment type="subunit">
    <text evidence="9 10">Homodimer.</text>
</comment>
<dbReference type="SUPFAM" id="SSF51351">
    <property type="entry name" value="Triosephosphate isomerase (TIM)"/>
    <property type="match status" value="1"/>
</dbReference>
<feature type="active site" description="Proton acceptor" evidence="9">
    <location>
        <position position="172"/>
    </location>
</feature>
<evidence type="ECO:0000256" key="8">
    <source>
        <dbReference type="ARBA" id="ARBA00023235"/>
    </source>
</evidence>
<dbReference type="GO" id="GO:0019563">
    <property type="term" value="P:glycerol catabolic process"/>
    <property type="evidence" value="ECO:0007669"/>
    <property type="project" value="TreeGrafter"/>
</dbReference>
<evidence type="ECO:0000256" key="6">
    <source>
        <dbReference type="ARBA" id="ARBA00022490"/>
    </source>
</evidence>
<keyword evidence="5 9" id="KW-0312">Gluconeogenesis</keyword>
<feature type="binding site" evidence="9">
    <location>
        <position position="218"/>
    </location>
    <ligand>
        <name>substrate</name>
    </ligand>
</feature>
<comment type="pathway">
    <text evidence="1 9 10">Carbohydrate degradation; glycolysis; D-glyceraldehyde 3-phosphate from glycerone phosphate: step 1/1.</text>
</comment>
<gene>
    <name evidence="9" type="primary">tpiA</name>
    <name evidence="11" type="ORF">F8C90_04580</name>
</gene>
<keyword evidence="12" id="KW-1185">Reference proteome</keyword>
<evidence type="ECO:0000313" key="12">
    <source>
        <dbReference type="Proteomes" id="UP000468668"/>
    </source>
</evidence>
<evidence type="ECO:0000256" key="5">
    <source>
        <dbReference type="ARBA" id="ARBA00022432"/>
    </source>
</evidence>
<reference evidence="11 12" key="1">
    <citation type="submission" date="2019-09" db="EMBL/GenBank/DDBJ databases">
        <title>Whole genome shotgun sequencing (WGS) of Ellagibacter isourolithinifaciens DSM 104140(T) and Adlercreutzia muris DSM 29508(T).</title>
        <authorList>
            <person name="Stoll D.A."/>
            <person name="Danylec N."/>
            <person name="Huch M."/>
        </authorList>
    </citation>
    <scope>NUCLEOTIDE SEQUENCE [LARGE SCALE GENOMIC DNA]</scope>
    <source>
        <strain evidence="11 12">DSM 104140</strain>
    </source>
</reference>
<evidence type="ECO:0000256" key="7">
    <source>
        <dbReference type="ARBA" id="ARBA00023152"/>
    </source>
</evidence>
<proteinExistence type="inferred from homology"/>
<dbReference type="InterPro" id="IPR020861">
    <property type="entry name" value="Triosephosphate_isomerase_AS"/>
</dbReference>
<feature type="binding site" evidence="9">
    <location>
        <begin position="239"/>
        <end position="240"/>
    </location>
    <ligand>
        <name>substrate</name>
    </ligand>
</feature>
<evidence type="ECO:0000256" key="2">
    <source>
        <dbReference type="ARBA" id="ARBA00007422"/>
    </source>
</evidence>
<dbReference type="NCBIfam" id="TIGR00419">
    <property type="entry name" value="tim"/>
    <property type="match status" value="1"/>
</dbReference>
<dbReference type="HAMAP" id="MF_00147_B">
    <property type="entry name" value="TIM_B"/>
    <property type="match status" value="1"/>
</dbReference>
<dbReference type="GO" id="GO:0006094">
    <property type="term" value="P:gluconeogenesis"/>
    <property type="evidence" value="ECO:0007669"/>
    <property type="project" value="UniProtKB-UniRule"/>
</dbReference>
<dbReference type="InterPro" id="IPR035990">
    <property type="entry name" value="TIM_sf"/>
</dbReference>